<gene>
    <name evidence="1" type="ORF">ACFSC9_02695</name>
</gene>
<dbReference type="Proteomes" id="UP001597233">
    <property type="component" value="Unassembled WGS sequence"/>
</dbReference>
<dbReference type="RefSeq" id="WP_347326253.1">
    <property type="nucleotide sequence ID" value="NZ_JBCGUH010000010.1"/>
</dbReference>
<evidence type="ECO:0000313" key="1">
    <source>
        <dbReference type="EMBL" id="MFD1884419.1"/>
    </source>
</evidence>
<protein>
    <submittedName>
        <fullName evidence="1">Uncharacterized protein</fullName>
    </submittedName>
</protein>
<evidence type="ECO:0000313" key="2">
    <source>
        <dbReference type="Proteomes" id="UP001597233"/>
    </source>
</evidence>
<keyword evidence="2" id="KW-1185">Reference proteome</keyword>
<dbReference type="EMBL" id="JBHUEH010000009">
    <property type="protein sequence ID" value="MFD1884419.1"/>
    <property type="molecule type" value="Genomic_DNA"/>
</dbReference>
<comment type="caution">
    <text evidence="1">The sequence shown here is derived from an EMBL/GenBank/DDBJ whole genome shotgun (WGS) entry which is preliminary data.</text>
</comment>
<name>A0ABW4RFD7_9BACL</name>
<reference evidence="2" key="1">
    <citation type="journal article" date="2019" name="Int. J. Syst. Evol. Microbiol.">
        <title>The Global Catalogue of Microorganisms (GCM) 10K type strain sequencing project: providing services to taxonomists for standard genome sequencing and annotation.</title>
        <authorList>
            <consortium name="The Broad Institute Genomics Platform"/>
            <consortium name="The Broad Institute Genome Sequencing Center for Infectious Disease"/>
            <person name="Wu L."/>
            <person name="Ma J."/>
        </authorList>
    </citation>
    <scope>NUCLEOTIDE SEQUENCE [LARGE SCALE GENOMIC DNA]</scope>
    <source>
        <strain evidence="2">CCUG 54950</strain>
    </source>
</reference>
<organism evidence="1 2">
    <name type="scientific">Paenibacillus wenxiniae</name>
    <dbReference type="NCBI Taxonomy" id="1636843"/>
    <lineage>
        <taxon>Bacteria</taxon>
        <taxon>Bacillati</taxon>
        <taxon>Bacillota</taxon>
        <taxon>Bacilli</taxon>
        <taxon>Bacillales</taxon>
        <taxon>Paenibacillaceae</taxon>
        <taxon>Paenibacillus</taxon>
    </lineage>
</organism>
<proteinExistence type="predicted"/>
<sequence>MHRFQPVQPPMIERGLLHKHYQYAEYAPAPWLRDIVCCYWSSAIQPQ</sequence>
<accession>A0ABW4RFD7</accession>